<feature type="domain" description="MacB-like periplasmic core" evidence="10">
    <location>
        <begin position="27"/>
        <end position="213"/>
    </location>
</feature>
<dbReference type="GO" id="GO:0042953">
    <property type="term" value="P:lipoprotein transport"/>
    <property type="evidence" value="ECO:0007669"/>
    <property type="project" value="InterPro"/>
</dbReference>
<evidence type="ECO:0000313" key="11">
    <source>
        <dbReference type="EMBL" id="NAW64007.1"/>
    </source>
</evidence>
<evidence type="ECO:0000256" key="3">
    <source>
        <dbReference type="ARBA" id="ARBA00022448"/>
    </source>
</evidence>
<evidence type="ECO:0000256" key="2">
    <source>
        <dbReference type="ARBA" id="ARBA00005236"/>
    </source>
</evidence>
<dbReference type="InterPro" id="IPR051447">
    <property type="entry name" value="Lipoprotein-release_system"/>
</dbReference>
<evidence type="ECO:0000256" key="5">
    <source>
        <dbReference type="ARBA" id="ARBA00022692"/>
    </source>
</evidence>
<feature type="transmembrane region" description="Helical" evidence="8">
    <location>
        <begin position="267"/>
        <end position="291"/>
    </location>
</feature>
<proteinExistence type="inferred from homology"/>
<dbReference type="PANTHER" id="PTHR30489">
    <property type="entry name" value="LIPOPROTEIN-RELEASING SYSTEM TRANSMEMBRANE PROTEIN LOLE"/>
    <property type="match status" value="1"/>
</dbReference>
<evidence type="ECO:0000256" key="1">
    <source>
        <dbReference type="ARBA" id="ARBA00004651"/>
    </source>
</evidence>
<keyword evidence="6 8" id="KW-1133">Transmembrane helix</keyword>
<feature type="transmembrane region" description="Helical" evidence="8">
    <location>
        <begin position="365"/>
        <end position="385"/>
    </location>
</feature>
<feature type="transmembrane region" description="Helical" evidence="8">
    <location>
        <begin position="312"/>
        <end position="345"/>
    </location>
</feature>
<comment type="caution">
    <text evidence="11">The sequence shown here is derived from an EMBL/GenBank/DDBJ whole genome shotgun (WGS) entry which is preliminary data.</text>
</comment>
<evidence type="ECO:0000259" key="10">
    <source>
        <dbReference type="Pfam" id="PF12704"/>
    </source>
</evidence>
<keyword evidence="7 8" id="KW-0472">Membrane</keyword>
<keyword evidence="5 8" id="KW-0812">Transmembrane</keyword>
<evidence type="ECO:0000256" key="4">
    <source>
        <dbReference type="ARBA" id="ARBA00022475"/>
    </source>
</evidence>
<dbReference type="InterPro" id="IPR003838">
    <property type="entry name" value="ABC3_permease_C"/>
</dbReference>
<dbReference type="NCBIfam" id="NF008076">
    <property type="entry name" value="PRK10814.1"/>
    <property type="match status" value="1"/>
</dbReference>
<dbReference type="GO" id="GO:0044874">
    <property type="term" value="P:lipoprotein localization to outer membrane"/>
    <property type="evidence" value="ECO:0007669"/>
    <property type="project" value="TreeGrafter"/>
</dbReference>
<protein>
    <submittedName>
        <fullName evidence="11">Lipoprotein-releasing ABC transporter permease subunit LolC</fullName>
    </submittedName>
</protein>
<sequence>MFHPLPIFIGLRYLKGRSGDRFSRFVSAMSTAGITIGVLALIIVISVMNGFEQQLKDRILGVLPQALITQQDGPFTQPDAPPAALSALPQVNQAVPLTRAEAVLQSAGALAAGAMLGVEPEGYEPLAAHMVQGQLADLTPGSYRVILGNGMAQQLGVKVGDKVRLMVTSVSVYTPLGRIPSQRNFIVSGIYFTGSDVDKSLVLTSIADAGRLLRYKPEAFTGWRLFLDDPFSVTELAQSDLPDGWSWSDWRDQRGELFQAVKMEKNMMGLMLGLVVGVAAFNIISALIMVVMEKQAEVAILKTQGMTSQQVLLTFIVQGASSGVIGAVTGGILGTLLALNINGILSLLGVDLASLGGSLPVDVKPFQVAIVIIGAICLSLLATLFPSYRAAAVRPAEALRYE</sequence>
<name>A0A7X5ARQ6_9GAMM</name>
<evidence type="ECO:0000256" key="8">
    <source>
        <dbReference type="SAM" id="Phobius"/>
    </source>
</evidence>
<keyword evidence="11" id="KW-0449">Lipoprotein</keyword>
<comment type="similarity">
    <text evidence="2">Belongs to the ABC-4 integral membrane protein family. LolC/E subfamily.</text>
</comment>
<keyword evidence="4" id="KW-1003">Cell membrane</keyword>
<keyword evidence="3" id="KW-0813">Transport</keyword>
<dbReference type="NCBIfam" id="TIGR02212">
    <property type="entry name" value="lolCE"/>
    <property type="match status" value="1"/>
</dbReference>
<evidence type="ECO:0000259" key="9">
    <source>
        <dbReference type="Pfam" id="PF02687"/>
    </source>
</evidence>
<gene>
    <name evidence="11" type="primary">lolC</name>
    <name evidence="11" type="ORF">CAG72_02150</name>
</gene>
<dbReference type="EMBL" id="WXWW01000040">
    <property type="protein sequence ID" value="NAW64007.1"/>
    <property type="molecule type" value="Genomic_DNA"/>
</dbReference>
<dbReference type="Proteomes" id="UP000465712">
    <property type="component" value="Unassembled WGS sequence"/>
</dbReference>
<dbReference type="AlphaFoldDB" id="A0A7X5ARQ6"/>
<dbReference type="PANTHER" id="PTHR30489:SF8">
    <property type="entry name" value="LIPOPROTEIN-RELEASING SYSTEM TRANSMEMBRANE PROTEIN LOLC"/>
    <property type="match status" value="1"/>
</dbReference>
<dbReference type="Pfam" id="PF12704">
    <property type="entry name" value="MacB_PCD"/>
    <property type="match status" value="1"/>
</dbReference>
<accession>A0A7X5ARQ6</accession>
<comment type="subcellular location">
    <subcellularLocation>
        <location evidence="1">Cell membrane</location>
        <topology evidence="1">Multi-pass membrane protein</topology>
    </subcellularLocation>
</comment>
<feature type="transmembrane region" description="Helical" evidence="8">
    <location>
        <begin position="25"/>
        <end position="48"/>
    </location>
</feature>
<dbReference type="RefSeq" id="WP_161442557.1">
    <property type="nucleotide sequence ID" value="NZ_WXWW01000040.1"/>
</dbReference>
<organism evidence="11 12">
    <name type="scientific">Photobacterium halotolerans</name>
    <dbReference type="NCBI Taxonomy" id="265726"/>
    <lineage>
        <taxon>Bacteria</taxon>
        <taxon>Pseudomonadati</taxon>
        <taxon>Pseudomonadota</taxon>
        <taxon>Gammaproteobacteria</taxon>
        <taxon>Vibrionales</taxon>
        <taxon>Vibrionaceae</taxon>
        <taxon>Photobacterium</taxon>
    </lineage>
</organism>
<dbReference type="Pfam" id="PF02687">
    <property type="entry name" value="FtsX"/>
    <property type="match status" value="1"/>
</dbReference>
<dbReference type="InterPro" id="IPR025857">
    <property type="entry name" value="MacB_PCD"/>
</dbReference>
<evidence type="ECO:0000256" key="7">
    <source>
        <dbReference type="ARBA" id="ARBA00023136"/>
    </source>
</evidence>
<reference evidence="11 12" key="1">
    <citation type="submission" date="2017-05" db="EMBL/GenBank/DDBJ databases">
        <title>High clonality and local adaptation shapes Vibrionaceae linages within an endangered oasis.</title>
        <authorList>
            <person name="Vazquez-Rosas-Landa M."/>
        </authorList>
    </citation>
    <scope>NUCLEOTIDE SEQUENCE [LARGE SCALE GENOMIC DNA]</scope>
    <source>
        <strain evidence="11 12">P46_P4S1P180</strain>
    </source>
</reference>
<evidence type="ECO:0000313" key="12">
    <source>
        <dbReference type="Proteomes" id="UP000465712"/>
    </source>
</evidence>
<feature type="domain" description="ABC3 transporter permease C-terminal" evidence="9">
    <location>
        <begin position="270"/>
        <end position="391"/>
    </location>
</feature>
<evidence type="ECO:0000256" key="6">
    <source>
        <dbReference type="ARBA" id="ARBA00022989"/>
    </source>
</evidence>
<dbReference type="InterPro" id="IPR011925">
    <property type="entry name" value="LolCE_TM"/>
</dbReference>
<dbReference type="GO" id="GO:0098797">
    <property type="term" value="C:plasma membrane protein complex"/>
    <property type="evidence" value="ECO:0007669"/>
    <property type="project" value="TreeGrafter"/>
</dbReference>